<dbReference type="GO" id="GO:0003735">
    <property type="term" value="F:structural constituent of ribosome"/>
    <property type="evidence" value="ECO:0007669"/>
    <property type="project" value="InterPro"/>
</dbReference>
<dbReference type="AlphaFoldDB" id="H6Q568"/>
<dbReference type="InterPro" id="IPR023803">
    <property type="entry name" value="Ribosomal_bS16_dom_sf"/>
</dbReference>
<evidence type="ECO:0000313" key="4">
    <source>
        <dbReference type="EMBL" id="AFA41351.1"/>
    </source>
</evidence>
<dbReference type="STRING" id="1142511.WIGMOR_0532"/>
<name>H6Q568_WIGGL</name>
<dbReference type="Proteomes" id="UP000009061">
    <property type="component" value="Chromosome"/>
</dbReference>
<dbReference type="Pfam" id="PF00886">
    <property type="entry name" value="Ribosomal_S16"/>
    <property type="match status" value="1"/>
</dbReference>
<organism evidence="4 5">
    <name type="scientific">Wigglesworthia glossinidia endosymbiont of Glossina morsitans morsitans</name>
    <name type="common">Yale colony</name>
    <dbReference type="NCBI Taxonomy" id="1142511"/>
    <lineage>
        <taxon>Bacteria</taxon>
        <taxon>Pseudomonadati</taxon>
        <taxon>Pseudomonadota</taxon>
        <taxon>Gammaproteobacteria</taxon>
        <taxon>Enterobacterales</taxon>
        <taxon>Erwiniaceae</taxon>
        <taxon>Wigglesworthia</taxon>
    </lineage>
</organism>
<comment type="similarity">
    <text evidence="3">Belongs to the bacterial ribosomal protein bS16 family.</text>
</comment>
<evidence type="ECO:0000256" key="3">
    <source>
        <dbReference type="HAMAP-Rule" id="MF_00385"/>
    </source>
</evidence>
<dbReference type="NCBIfam" id="TIGR00002">
    <property type="entry name" value="S16"/>
    <property type="match status" value="1"/>
</dbReference>
<dbReference type="PANTHER" id="PTHR12919">
    <property type="entry name" value="30S RIBOSOMAL PROTEIN S16"/>
    <property type="match status" value="1"/>
</dbReference>
<dbReference type="GO" id="GO:0005737">
    <property type="term" value="C:cytoplasm"/>
    <property type="evidence" value="ECO:0007669"/>
    <property type="project" value="UniProtKB-ARBA"/>
</dbReference>
<keyword evidence="2 3" id="KW-0687">Ribonucleoprotein</keyword>
<evidence type="ECO:0000256" key="1">
    <source>
        <dbReference type="ARBA" id="ARBA00022980"/>
    </source>
</evidence>
<dbReference type="InterPro" id="IPR000307">
    <property type="entry name" value="Ribosomal_bS16"/>
</dbReference>
<keyword evidence="1 3" id="KW-0689">Ribosomal protein</keyword>
<dbReference type="SUPFAM" id="SSF54565">
    <property type="entry name" value="Ribosomal protein S16"/>
    <property type="match status" value="1"/>
</dbReference>
<dbReference type="Gene3D" id="3.30.1320.10">
    <property type="match status" value="1"/>
</dbReference>
<accession>H6Q568</accession>
<dbReference type="PANTHER" id="PTHR12919:SF20">
    <property type="entry name" value="SMALL RIBOSOMAL SUBUNIT PROTEIN BS16M"/>
    <property type="match status" value="1"/>
</dbReference>
<dbReference type="OrthoDB" id="9807878at2"/>
<evidence type="ECO:0000256" key="2">
    <source>
        <dbReference type="ARBA" id="ARBA00023274"/>
    </source>
</evidence>
<evidence type="ECO:0000313" key="5">
    <source>
        <dbReference type="Proteomes" id="UP000009061"/>
    </source>
</evidence>
<dbReference type="GO" id="GO:0015935">
    <property type="term" value="C:small ribosomal subunit"/>
    <property type="evidence" value="ECO:0007669"/>
    <property type="project" value="TreeGrafter"/>
</dbReference>
<keyword evidence="5" id="KW-1185">Reference proteome</keyword>
<dbReference type="KEGG" id="wgl:WIGMOR_0532"/>
<dbReference type="EMBL" id="CP003315">
    <property type="protein sequence ID" value="AFA41351.1"/>
    <property type="molecule type" value="Genomic_DNA"/>
</dbReference>
<reference evidence="4 5" key="1">
    <citation type="journal article" date="2012" name="MBio">
        <title>Insight into the transmission biology and species-specific functional capabilities of tsetse (Diptera: glossinidae) obligate symbiont wigglesworthia.</title>
        <authorList>
            <person name="Rio R.V."/>
            <person name="Symula R.E."/>
            <person name="Wang J."/>
            <person name="Lohs C."/>
            <person name="Wu Y.N."/>
            <person name="Snyder A.K."/>
            <person name="Bjornson R.D."/>
            <person name="Oshima K."/>
            <person name="Biehl B.S."/>
            <person name="Perna N.T."/>
            <person name="Hattori M."/>
            <person name="Aksoy S."/>
        </authorList>
    </citation>
    <scope>NUCLEOTIDE SEQUENCE [LARGE SCALE GENOMIC DNA]</scope>
    <source>
        <strain evidence="4">WGM</strain>
    </source>
</reference>
<dbReference type="HAMAP" id="MF_00385">
    <property type="entry name" value="Ribosomal_bS16"/>
    <property type="match status" value="1"/>
</dbReference>
<gene>
    <name evidence="3 4" type="primary">rpsP</name>
    <name evidence="4" type="ORF">WIGMOR_0532</name>
</gene>
<dbReference type="HOGENOM" id="CLU_100590_5_1_6"/>
<dbReference type="GO" id="GO:0006412">
    <property type="term" value="P:translation"/>
    <property type="evidence" value="ECO:0007669"/>
    <property type="project" value="UniProtKB-UniRule"/>
</dbReference>
<proteinExistence type="inferred from homology"/>
<protein>
    <recommendedName>
        <fullName evidence="3">Small ribosomal subunit protein bS16</fullName>
    </recommendedName>
</protein>
<sequence>MVIIRLSRKGSRNKPFYQVIVSDSRKPRDGKFIERLGFLNPIPSGKSIAYSLKINRINFWIQKGAQISNRVKKLISQYKK</sequence>
<dbReference type="eggNOG" id="COG0228">
    <property type="taxonomic scope" value="Bacteria"/>
</dbReference>
<dbReference type="RefSeq" id="WP_014354290.1">
    <property type="nucleotide sequence ID" value="NC_016893.1"/>
</dbReference>